<dbReference type="InterPro" id="IPR036812">
    <property type="entry name" value="NAD(P)_OxRdtase_dom_sf"/>
</dbReference>
<dbReference type="PANTHER" id="PTHR43364">
    <property type="entry name" value="NADH-SPECIFIC METHYLGLYOXAL REDUCTASE-RELATED"/>
    <property type="match status" value="1"/>
</dbReference>
<comment type="caution">
    <text evidence="3">The sequence shown here is derived from an EMBL/GenBank/DDBJ whole genome shotgun (WGS) entry which is preliminary data.</text>
</comment>
<sequence>MKMLDIHGLDQPISRLIMGSDFFTPETYEHVAQVLDDFTGLGGNTIDTAYIYCGGKSERAIGIWLEERRNRKDIRIWTKGAHPNQEGKQVNRQAIRDQLDESLERLRTDYVDLYALHRDDPDVEVAVILDILNELVEEGKIQALGGSNWTWQRLQEANRYAESNGLRGFSFSSPNLSLAKAKEPYWPDCISADAETIGWHRQTGLALLSWSSQARGFFTGRYKREECLDPDLVRVFYNDANWERYDRASKLAASKGVETIQIALAYVLHQPFPTGAIIGARNRKELESCFGAARLSLTEQEIAWLDLQPA</sequence>
<dbReference type="CDD" id="cd19082">
    <property type="entry name" value="AKR_AKR10A1_2"/>
    <property type="match status" value="1"/>
</dbReference>
<name>H3SEA8_9BACL</name>
<evidence type="ECO:0000259" key="2">
    <source>
        <dbReference type="Pfam" id="PF00248"/>
    </source>
</evidence>
<keyword evidence="1" id="KW-0560">Oxidoreductase</keyword>
<evidence type="ECO:0000256" key="1">
    <source>
        <dbReference type="ARBA" id="ARBA00023002"/>
    </source>
</evidence>
<dbReference type="PANTHER" id="PTHR43364:SF4">
    <property type="entry name" value="NAD(P)-LINKED OXIDOREDUCTASE SUPERFAMILY PROTEIN"/>
    <property type="match status" value="1"/>
</dbReference>
<dbReference type="SUPFAM" id="SSF51430">
    <property type="entry name" value="NAD(P)-linked oxidoreductase"/>
    <property type="match status" value="1"/>
</dbReference>
<dbReference type="InterPro" id="IPR050523">
    <property type="entry name" value="AKR_Detox_Biosynth"/>
</dbReference>
<dbReference type="EMBL" id="AHKH01000018">
    <property type="protein sequence ID" value="EHQ62619.1"/>
    <property type="molecule type" value="Genomic_DNA"/>
</dbReference>
<gene>
    <name evidence="3" type="ORF">PDENDC454_09295</name>
</gene>
<dbReference type="Pfam" id="PF00248">
    <property type="entry name" value="Aldo_ket_red"/>
    <property type="match status" value="1"/>
</dbReference>
<dbReference type="RefSeq" id="WP_006676370.1">
    <property type="nucleotide sequence ID" value="NZ_AHKH01000018.1"/>
</dbReference>
<accession>H3SEA8</accession>
<dbReference type="PATRIC" id="fig|1131935.3.peg.1907"/>
<dbReference type="GO" id="GO:0005829">
    <property type="term" value="C:cytosol"/>
    <property type="evidence" value="ECO:0007669"/>
    <property type="project" value="TreeGrafter"/>
</dbReference>
<dbReference type="Proteomes" id="UP000003900">
    <property type="component" value="Unassembled WGS sequence"/>
</dbReference>
<dbReference type="OrthoDB" id="9773828at2"/>
<protein>
    <submittedName>
        <fullName evidence="3">Oxidoreductase</fullName>
    </submittedName>
</protein>
<keyword evidence="4" id="KW-1185">Reference proteome</keyword>
<evidence type="ECO:0000313" key="3">
    <source>
        <dbReference type="EMBL" id="EHQ62619.1"/>
    </source>
</evidence>
<dbReference type="InterPro" id="IPR020471">
    <property type="entry name" value="AKR"/>
</dbReference>
<dbReference type="InterPro" id="IPR023210">
    <property type="entry name" value="NADP_OxRdtase_dom"/>
</dbReference>
<reference evidence="3 4" key="1">
    <citation type="journal article" date="2012" name="J. Bacteriol.">
        <title>Genome Sequence of the Pattern-Forming Social Bacterium Paenibacillus dendritiformis C454 Chiral Morphotype.</title>
        <authorList>
            <person name="Sirota-Madi A."/>
            <person name="Olender T."/>
            <person name="Helman Y."/>
            <person name="Brainis I."/>
            <person name="Finkelshtein A."/>
            <person name="Roth D."/>
            <person name="Hagai E."/>
            <person name="Leshkowitz D."/>
            <person name="Brodsky L."/>
            <person name="Galatenko V."/>
            <person name="Nikolaev V."/>
            <person name="Gutnick D.L."/>
            <person name="Lancet D."/>
            <person name="Ben-Jacob E."/>
        </authorList>
    </citation>
    <scope>NUCLEOTIDE SEQUENCE [LARGE SCALE GENOMIC DNA]</scope>
    <source>
        <strain evidence="3 4">C454</strain>
    </source>
</reference>
<proteinExistence type="predicted"/>
<dbReference type="Gene3D" id="3.20.20.100">
    <property type="entry name" value="NADP-dependent oxidoreductase domain"/>
    <property type="match status" value="1"/>
</dbReference>
<dbReference type="PRINTS" id="PR00069">
    <property type="entry name" value="ALDKETRDTASE"/>
</dbReference>
<evidence type="ECO:0000313" key="4">
    <source>
        <dbReference type="Proteomes" id="UP000003900"/>
    </source>
</evidence>
<organism evidence="3 4">
    <name type="scientific">Paenibacillus dendritiformis C454</name>
    <dbReference type="NCBI Taxonomy" id="1131935"/>
    <lineage>
        <taxon>Bacteria</taxon>
        <taxon>Bacillati</taxon>
        <taxon>Bacillota</taxon>
        <taxon>Bacilli</taxon>
        <taxon>Bacillales</taxon>
        <taxon>Paenibacillaceae</taxon>
        <taxon>Paenibacillus</taxon>
    </lineage>
</organism>
<dbReference type="STRING" id="1131935.PDENDC454_09295"/>
<dbReference type="AlphaFoldDB" id="H3SEA8"/>
<feature type="domain" description="NADP-dependent oxidoreductase" evidence="2">
    <location>
        <begin position="25"/>
        <end position="306"/>
    </location>
</feature>
<dbReference type="GO" id="GO:0016491">
    <property type="term" value="F:oxidoreductase activity"/>
    <property type="evidence" value="ECO:0007669"/>
    <property type="project" value="UniProtKB-KW"/>
</dbReference>